<keyword evidence="1" id="KW-1133">Transmembrane helix</keyword>
<gene>
    <name evidence="2" type="ORF">GS660_16440</name>
</gene>
<keyword evidence="1" id="KW-0812">Transmembrane</keyword>
<dbReference type="AlphaFoldDB" id="A0A6L8VK06"/>
<dbReference type="EMBL" id="WWNR01000011">
    <property type="protein sequence ID" value="MZQ90685.1"/>
    <property type="molecule type" value="Genomic_DNA"/>
</dbReference>
<sequence>MIAANLFDKCWPIDFVRTFAKELSLALIISLSTSLTVLAISYSFSLAFGYWSFLFVPVALATKLLFAVMKVLCDLAVTQIYFKSYVDDWLSDRQKKFDLRATPSFTAFASLSHREKTFADIKFKALLDAEGDERLSDSARERLRFCNKERIDLRRKSVIRFAADVEAQYVASLIHLRVLHELFLNPRARKLLATFFSDLESRSDKAVIASDWDIADAFEPDLRSIASDIKNKVVADIDWRDPFLQLYLTVGRLDYDVEGPCIYQDDAVNGLIESLQSERQGGNLKNRV</sequence>
<name>A0A6L8VK06_9RHOB</name>
<keyword evidence="1" id="KW-0472">Membrane</keyword>
<accession>A0A6L8VK06</accession>
<reference evidence="2 3" key="1">
    <citation type="submission" date="2020-01" db="EMBL/GenBank/DDBJ databases">
        <title>Frigidibacter albus SP32T (=CGMCC 1.13995T).</title>
        <authorList>
            <person name="Liao X."/>
        </authorList>
    </citation>
    <scope>NUCLEOTIDE SEQUENCE [LARGE SCALE GENOMIC DNA]</scope>
    <source>
        <strain evidence="2 3">SP32</strain>
    </source>
</reference>
<comment type="caution">
    <text evidence="2">The sequence shown here is derived from an EMBL/GenBank/DDBJ whole genome shotgun (WGS) entry which is preliminary data.</text>
</comment>
<evidence type="ECO:0000313" key="2">
    <source>
        <dbReference type="EMBL" id="MZQ90685.1"/>
    </source>
</evidence>
<evidence type="ECO:0000313" key="3">
    <source>
        <dbReference type="Proteomes" id="UP000477083"/>
    </source>
</evidence>
<dbReference type="RefSeq" id="WP_161348065.1">
    <property type="nucleotide sequence ID" value="NZ_BMGW01000011.1"/>
</dbReference>
<protein>
    <submittedName>
        <fullName evidence="2">Uncharacterized protein</fullName>
    </submittedName>
</protein>
<evidence type="ECO:0000256" key="1">
    <source>
        <dbReference type="SAM" id="Phobius"/>
    </source>
</evidence>
<organism evidence="2 3">
    <name type="scientific">Frigidibacter albus</name>
    <dbReference type="NCBI Taxonomy" id="1465486"/>
    <lineage>
        <taxon>Bacteria</taxon>
        <taxon>Pseudomonadati</taxon>
        <taxon>Pseudomonadota</taxon>
        <taxon>Alphaproteobacteria</taxon>
        <taxon>Rhodobacterales</taxon>
        <taxon>Paracoccaceae</taxon>
        <taxon>Frigidibacter</taxon>
    </lineage>
</organism>
<proteinExistence type="predicted"/>
<feature type="transmembrane region" description="Helical" evidence="1">
    <location>
        <begin position="50"/>
        <end position="73"/>
    </location>
</feature>
<feature type="transmembrane region" description="Helical" evidence="1">
    <location>
        <begin position="23"/>
        <end position="44"/>
    </location>
</feature>
<keyword evidence="3" id="KW-1185">Reference proteome</keyword>
<dbReference type="Proteomes" id="UP000477083">
    <property type="component" value="Unassembled WGS sequence"/>
</dbReference>